<dbReference type="GO" id="GO:0008671">
    <property type="term" value="F:2-dehydro-3-deoxygalactonokinase activity"/>
    <property type="evidence" value="ECO:0007669"/>
    <property type="project" value="InterPro"/>
</dbReference>
<dbReference type="AlphaFoldDB" id="A0A7Y0L8Z3"/>
<keyword evidence="2" id="KW-1185">Reference proteome</keyword>
<dbReference type="RefSeq" id="WP_169073511.1">
    <property type="nucleotide sequence ID" value="NZ_JABBXH010000001.1"/>
</dbReference>
<evidence type="ECO:0000313" key="1">
    <source>
        <dbReference type="EMBL" id="NMP30174.1"/>
    </source>
</evidence>
<dbReference type="InterPro" id="IPR042257">
    <property type="entry name" value="DGOK_C"/>
</dbReference>
<accession>A0A7Y0L8Z3</accession>
<sequence length="320" mass="35769">MTPQYVIAVDWGTSHLRAYLCKVNEDLTLSYQECLTARGVSKVSHGFEQELFDCIEPWVEQFGNLSILMSGQIGSSIGWKETTYLACPISPKAVAASCLRFNCREHQLAIVPGLHCSHENNYRDVMRGEELQVLGWLAQNPKHTLGRHLVCLPGTHTKWVLVEDGQVVLFKTAMTGELYDLLIHHSVLIQHPNDEFNQQAFNDGAKYTLASELGSLIHGIFSVRSKQLFNELSTEQAPSYLSGMLIGSDVRAALNATEWQFTQLDSVNIIGSNTLSKRFSEVLSMQDISTQLYAVADVTLAGFSSIYQDLNITQRLKIKK</sequence>
<gene>
    <name evidence="1" type="ORF">HII17_01255</name>
</gene>
<dbReference type="GO" id="GO:0034194">
    <property type="term" value="P:D-galactonate catabolic process"/>
    <property type="evidence" value="ECO:0007669"/>
    <property type="project" value="InterPro"/>
</dbReference>
<evidence type="ECO:0000313" key="2">
    <source>
        <dbReference type="Proteomes" id="UP000568664"/>
    </source>
</evidence>
<dbReference type="Pfam" id="PF05035">
    <property type="entry name" value="DGOK"/>
    <property type="match status" value="1"/>
</dbReference>
<protein>
    <submittedName>
        <fullName evidence="1">2-dehydro-3-deoxygalactonokinase</fullName>
    </submittedName>
</protein>
<keyword evidence="1" id="KW-0418">Kinase</keyword>
<comment type="caution">
    <text evidence="1">The sequence shown here is derived from an EMBL/GenBank/DDBJ whole genome shotgun (WGS) entry which is preliminary data.</text>
</comment>
<organism evidence="1 2">
    <name type="scientific">Thalassotalea algicola</name>
    <dbReference type="NCBI Taxonomy" id="2716224"/>
    <lineage>
        <taxon>Bacteria</taxon>
        <taxon>Pseudomonadati</taxon>
        <taxon>Pseudomonadota</taxon>
        <taxon>Gammaproteobacteria</taxon>
        <taxon>Alteromonadales</taxon>
        <taxon>Colwelliaceae</taxon>
        <taxon>Thalassotalea</taxon>
    </lineage>
</organism>
<dbReference type="EMBL" id="JABBXH010000001">
    <property type="protein sequence ID" value="NMP30174.1"/>
    <property type="molecule type" value="Genomic_DNA"/>
</dbReference>
<reference evidence="1 2" key="1">
    <citation type="submission" date="2020-04" db="EMBL/GenBank/DDBJ databases">
        <title>Thalassotalea sp. M1531, isolated from the surface of marine red alga.</title>
        <authorList>
            <person name="Pang L."/>
            <person name="Lu D.-C."/>
        </authorList>
    </citation>
    <scope>NUCLEOTIDE SEQUENCE [LARGE SCALE GENOMIC DNA]</scope>
    <source>
        <strain evidence="1 2">M1531</strain>
    </source>
</reference>
<proteinExistence type="predicted"/>
<dbReference type="Proteomes" id="UP000568664">
    <property type="component" value="Unassembled WGS sequence"/>
</dbReference>
<dbReference type="Gene3D" id="3.30.420.310">
    <property type="entry name" value="2-keto-3-deoxy-galactonokinase, C-terminal domain"/>
    <property type="match status" value="1"/>
</dbReference>
<dbReference type="InterPro" id="IPR042258">
    <property type="entry name" value="DGOK_N"/>
</dbReference>
<dbReference type="Gene3D" id="3.30.420.300">
    <property type="entry name" value="2-keto-3-deoxy-galactonokinase, substrate binding domain"/>
    <property type="match status" value="1"/>
</dbReference>
<dbReference type="InterPro" id="IPR007729">
    <property type="entry name" value="DGOK"/>
</dbReference>
<name>A0A7Y0L8Z3_9GAMM</name>
<keyword evidence="1" id="KW-0808">Transferase</keyword>